<dbReference type="Pfam" id="PF00535">
    <property type="entry name" value="Glycos_transf_2"/>
    <property type="match status" value="1"/>
</dbReference>
<keyword evidence="4 8" id="KW-0808">Transferase</keyword>
<dbReference type="Proteomes" id="UP000195918">
    <property type="component" value="Unassembled WGS sequence"/>
</dbReference>
<dbReference type="Gene3D" id="3.90.550.10">
    <property type="entry name" value="Spore Coat Polysaccharide Biosynthesis Protein SpsA, Chain A"/>
    <property type="match status" value="1"/>
</dbReference>
<keyword evidence="9" id="KW-1185">Reference proteome</keyword>
<evidence type="ECO:0000256" key="1">
    <source>
        <dbReference type="ARBA" id="ARBA00004202"/>
    </source>
</evidence>
<dbReference type="PANTHER" id="PTHR37316">
    <property type="entry name" value="TEICHOIC ACID GLYCEROL-PHOSPHATE PRIMASE"/>
    <property type="match status" value="1"/>
</dbReference>
<dbReference type="EMBL" id="FWFD01000005">
    <property type="protein sequence ID" value="SLM84914.1"/>
    <property type="molecule type" value="Genomic_DNA"/>
</dbReference>
<dbReference type="PANTHER" id="PTHR37316:SF3">
    <property type="entry name" value="TEICHOIC ACID GLYCEROL-PHOSPHATE TRANSFERASE"/>
    <property type="match status" value="1"/>
</dbReference>
<protein>
    <submittedName>
        <fullName evidence="8">CDP-glycerol:poly(Glycerophosphate) glycerophosphotransferase</fullName>
        <ecNumber evidence="8">2.7.8.12</ecNumber>
    </submittedName>
</protein>
<dbReference type="CDD" id="cd00761">
    <property type="entry name" value="Glyco_tranf_GTA_type"/>
    <property type="match status" value="1"/>
</dbReference>
<evidence type="ECO:0000313" key="9">
    <source>
        <dbReference type="Proteomes" id="UP000195918"/>
    </source>
</evidence>
<evidence type="ECO:0000259" key="7">
    <source>
        <dbReference type="Pfam" id="PF00535"/>
    </source>
</evidence>
<dbReference type="InterPro" id="IPR029044">
    <property type="entry name" value="Nucleotide-diphossugar_trans"/>
</dbReference>
<name>A0A1X6WKR1_9ENTE</name>
<gene>
    <name evidence="8" type="ORF">FM121_02385</name>
</gene>
<keyword evidence="5" id="KW-0777">Teichoic acid biosynthesis</keyword>
<keyword evidence="3" id="KW-1003">Cell membrane</keyword>
<dbReference type="AlphaFoldDB" id="A0A1X6WKR1"/>
<sequence length="1167" mass="136911">MKKTKISAVIAIYNVEEYIVEALDSLLEQEVETIELEVIVVDDGSTDNTPNILKEYQKKHSNIKVIDVDRVGLGKARNVGIEASTGEYLIFMDGDDIIYPNAYYALLESALKNNADIVVGNVSRFDSTRKFFLSGLHKKIFSDDLEGTHILKNKQLLYDTTAWNKLFNASFFKDNQLKFLEGMLYEDIPCIMKAHLLSKNTNIILDYVYRWRLRDSANNRSITQNRHDPQNLLDRVKSVDCFTQVVDELNITTKEILEEKEFKELTVDYKLYFDSLEEADDNYLELFSNLLTKYVSNMKTDVFNTRIPTELKIMYQLIMDKKYDEFLLFKTNILDFRKQQTVIKENKVYKDISNTNLNEIFLDPVIDMSSDILPVTKTKKVKWANKVLTVEGISYLRYLNTDQNTSIQAYLVNRSETKSVNLPTETIKDKSITQMYGGGDKDHLIKRHVNYDYAHFKTQVDGNKEDVLELLKEDCFIKLIIKNLGYEMETYVSNPSKGAVSRPCDYMFEDRGFRVLYNKQWRLEIINAPKLVNQLKPSIVGTELVLTGKIVGEFSDAYFKNSTNNLKIWNHTFNLLEDNQFELRFNLERMLECDFNSDFYFYLVKDRKQTIVWLEDDFLSTYDVWHDHEIRFTKTYHRWLKINLTEHIRPKLVDFKLNQINSEAYDLLFTIRQQIKSNELIMNSFIQGTRDSDGKQVTLSPKKVIVEGKVCISDYQISLSKEQLYLFGNSNWSFVQSSETSQGIYSNEILLDMENLKAIFTIDKNIFNIFSTRDGVVKLNTTLEKSYFEKGPRRMKMLKDYVYPLMRLLPQKKKYVMFESYWGKSFSCNPKAIYEEIQKEHPELTCIWGFNNPYTEISGEGIKVKRNSWQYYYYLARSTYFFNNANWQNDYVKRSKSKEIQTLHGTFLKTMGLDVKNEVDTVEKLEGFKLRHSRWDYLVSPSKFMTDISKRVFEFKGEMLEYGFPRNDLLVNVSNEENTIIDLKEKLGIPKDKKIILYAPTFRNTRGFNLELDLKQMKAQLSDEYVLLVRLHYFVSKKLDLEGVSDFAINVCDYPDAQDLLLITDILISDYSSIMFDYANLNKPIILFTYDLEYYRDILRGMYTDLEEDAPGKLCRTSEEVIQSIENISSYEKDYEPKLSAFRDKFNEFETGKASKKIVEKLFGKNK</sequence>
<dbReference type="InterPro" id="IPR043149">
    <property type="entry name" value="TagF_N"/>
</dbReference>
<reference evidence="9" key="1">
    <citation type="submission" date="2017-02" db="EMBL/GenBank/DDBJ databases">
        <authorList>
            <person name="Dridi B."/>
        </authorList>
    </citation>
    <scope>NUCLEOTIDE SEQUENCE [LARGE SCALE GENOMIC DNA]</scope>
    <source>
        <strain evidence="9">bH819</strain>
    </source>
</reference>
<evidence type="ECO:0000256" key="2">
    <source>
        <dbReference type="ARBA" id="ARBA00010488"/>
    </source>
</evidence>
<dbReference type="Pfam" id="PF04464">
    <property type="entry name" value="Glyphos_transf"/>
    <property type="match status" value="1"/>
</dbReference>
<dbReference type="InterPro" id="IPR007554">
    <property type="entry name" value="Glycerophosphate_synth"/>
</dbReference>
<dbReference type="SUPFAM" id="SSF53448">
    <property type="entry name" value="Nucleotide-diphospho-sugar transferases"/>
    <property type="match status" value="1"/>
</dbReference>
<dbReference type="Gene3D" id="3.40.50.11820">
    <property type="match status" value="1"/>
</dbReference>
<dbReference type="OrthoDB" id="396512at2"/>
<dbReference type="InterPro" id="IPR001173">
    <property type="entry name" value="Glyco_trans_2-like"/>
</dbReference>
<evidence type="ECO:0000256" key="4">
    <source>
        <dbReference type="ARBA" id="ARBA00022679"/>
    </source>
</evidence>
<comment type="subcellular location">
    <subcellularLocation>
        <location evidence="1">Cell membrane</location>
        <topology evidence="1">Peripheral membrane protein</topology>
    </subcellularLocation>
</comment>
<keyword evidence="6" id="KW-0472">Membrane</keyword>
<dbReference type="SUPFAM" id="SSF53756">
    <property type="entry name" value="UDP-Glycosyltransferase/glycogen phosphorylase"/>
    <property type="match status" value="1"/>
</dbReference>
<organism evidence="8 9">
    <name type="scientific">Vagococcus fluvialis bH819</name>
    <dbReference type="NCBI Taxonomy" id="1255619"/>
    <lineage>
        <taxon>Bacteria</taxon>
        <taxon>Bacillati</taxon>
        <taxon>Bacillota</taxon>
        <taxon>Bacilli</taxon>
        <taxon>Lactobacillales</taxon>
        <taxon>Enterococcaceae</taxon>
        <taxon>Vagococcus</taxon>
    </lineage>
</organism>
<dbReference type="InterPro" id="IPR051612">
    <property type="entry name" value="Teichoic_Acid_Biosynth"/>
</dbReference>
<dbReference type="RefSeq" id="WP_143597053.1">
    <property type="nucleotide sequence ID" value="NZ_FWFD01000005.1"/>
</dbReference>
<dbReference type="GO" id="GO:0005886">
    <property type="term" value="C:plasma membrane"/>
    <property type="evidence" value="ECO:0007669"/>
    <property type="project" value="UniProtKB-SubCell"/>
</dbReference>
<dbReference type="EC" id="2.7.8.12" evidence="8"/>
<accession>A0A1X6WKR1</accession>
<dbReference type="GO" id="GO:0019350">
    <property type="term" value="P:teichoic acid biosynthetic process"/>
    <property type="evidence" value="ECO:0007669"/>
    <property type="project" value="UniProtKB-KW"/>
</dbReference>
<proteinExistence type="inferred from homology"/>
<feature type="domain" description="Glycosyltransferase 2-like" evidence="7">
    <location>
        <begin position="7"/>
        <end position="164"/>
    </location>
</feature>
<comment type="similarity">
    <text evidence="2">Belongs to the CDP-glycerol glycerophosphotransferase family.</text>
</comment>
<evidence type="ECO:0000313" key="8">
    <source>
        <dbReference type="EMBL" id="SLM84914.1"/>
    </source>
</evidence>
<evidence type="ECO:0000256" key="6">
    <source>
        <dbReference type="ARBA" id="ARBA00023136"/>
    </source>
</evidence>
<evidence type="ECO:0000256" key="5">
    <source>
        <dbReference type="ARBA" id="ARBA00022944"/>
    </source>
</evidence>
<dbReference type="GO" id="GO:0047355">
    <property type="term" value="F:CDP-glycerol glycerophosphotransferase activity"/>
    <property type="evidence" value="ECO:0007669"/>
    <property type="project" value="UniProtKB-EC"/>
</dbReference>
<dbReference type="InterPro" id="IPR043148">
    <property type="entry name" value="TagF_C"/>
</dbReference>
<dbReference type="Gene3D" id="3.40.50.12580">
    <property type="match status" value="1"/>
</dbReference>
<evidence type="ECO:0000256" key="3">
    <source>
        <dbReference type="ARBA" id="ARBA00022475"/>
    </source>
</evidence>